<evidence type="ECO:0000313" key="2">
    <source>
        <dbReference type="Proteomes" id="UP000724584"/>
    </source>
</evidence>
<name>A0ACB7PLU4_9PEZI</name>
<evidence type="ECO:0000313" key="1">
    <source>
        <dbReference type="EMBL" id="KAH6649829.1"/>
    </source>
</evidence>
<protein>
    <submittedName>
        <fullName evidence="1">Uncharacterized protein</fullName>
    </submittedName>
</protein>
<keyword evidence="2" id="KW-1185">Reference proteome</keyword>
<dbReference type="EMBL" id="JAGIZQ010000001">
    <property type="protein sequence ID" value="KAH6649829.1"/>
    <property type="molecule type" value="Genomic_DNA"/>
</dbReference>
<gene>
    <name evidence="1" type="ORF">F5144DRAFT_554304</name>
</gene>
<proteinExistence type="predicted"/>
<accession>A0ACB7PLU4</accession>
<dbReference type="Proteomes" id="UP000724584">
    <property type="component" value="Unassembled WGS sequence"/>
</dbReference>
<sequence length="75" mass="8078">MTQLLSPLQLFSVVVFLLHVPTQSVRVEGGNRRGLILTSYNQLLMEVGITPHEIPGSGIILCSATVSPSAYVSLQ</sequence>
<comment type="caution">
    <text evidence="1">The sequence shown here is derived from an EMBL/GenBank/DDBJ whole genome shotgun (WGS) entry which is preliminary data.</text>
</comment>
<reference evidence="1 2" key="1">
    <citation type="journal article" date="2021" name="Nat. Commun.">
        <title>Genetic determinants of endophytism in the Arabidopsis root mycobiome.</title>
        <authorList>
            <person name="Mesny F."/>
            <person name="Miyauchi S."/>
            <person name="Thiergart T."/>
            <person name="Pickel B."/>
            <person name="Atanasova L."/>
            <person name="Karlsson M."/>
            <person name="Huettel B."/>
            <person name="Barry K.W."/>
            <person name="Haridas S."/>
            <person name="Chen C."/>
            <person name="Bauer D."/>
            <person name="Andreopoulos W."/>
            <person name="Pangilinan J."/>
            <person name="LaButti K."/>
            <person name="Riley R."/>
            <person name="Lipzen A."/>
            <person name="Clum A."/>
            <person name="Drula E."/>
            <person name="Henrissat B."/>
            <person name="Kohler A."/>
            <person name="Grigoriev I.V."/>
            <person name="Martin F.M."/>
            <person name="Hacquard S."/>
        </authorList>
    </citation>
    <scope>NUCLEOTIDE SEQUENCE [LARGE SCALE GENOMIC DNA]</scope>
    <source>
        <strain evidence="1 2">MPI-SDFR-AT-0079</strain>
    </source>
</reference>
<organism evidence="1 2">
    <name type="scientific">Chaetomium tenue</name>
    <dbReference type="NCBI Taxonomy" id="1854479"/>
    <lineage>
        <taxon>Eukaryota</taxon>
        <taxon>Fungi</taxon>
        <taxon>Dikarya</taxon>
        <taxon>Ascomycota</taxon>
        <taxon>Pezizomycotina</taxon>
        <taxon>Sordariomycetes</taxon>
        <taxon>Sordariomycetidae</taxon>
        <taxon>Sordariales</taxon>
        <taxon>Chaetomiaceae</taxon>
        <taxon>Chaetomium</taxon>
    </lineage>
</organism>